<evidence type="ECO:0000313" key="3">
    <source>
        <dbReference type="Proteomes" id="UP001381693"/>
    </source>
</evidence>
<feature type="region of interest" description="Disordered" evidence="1">
    <location>
        <begin position="35"/>
        <end position="87"/>
    </location>
</feature>
<accession>A0AAN9AAZ7</accession>
<keyword evidence="3" id="KW-1185">Reference proteome</keyword>
<dbReference type="Proteomes" id="UP001381693">
    <property type="component" value="Unassembled WGS sequence"/>
</dbReference>
<dbReference type="AlphaFoldDB" id="A0AAN9AAZ7"/>
<protein>
    <submittedName>
        <fullName evidence="2">Uncharacterized protein</fullName>
    </submittedName>
</protein>
<sequence length="101" mass="10667">MAGNKRGLHIHSASLATEAEVESLSEVLAAEEVETQVNNGKSEEVLDASIEVTNSSPTCEETEEASKEESSDVGSDEESKESAVITNTSNGVNHIDYLGVD</sequence>
<proteinExistence type="predicted"/>
<evidence type="ECO:0000313" key="2">
    <source>
        <dbReference type="EMBL" id="KAK7077017.1"/>
    </source>
</evidence>
<name>A0AAN9AAZ7_HALRR</name>
<dbReference type="EMBL" id="JAXCGZ010009488">
    <property type="protein sequence ID" value="KAK7077017.1"/>
    <property type="molecule type" value="Genomic_DNA"/>
</dbReference>
<reference evidence="2 3" key="1">
    <citation type="submission" date="2023-11" db="EMBL/GenBank/DDBJ databases">
        <title>Halocaridina rubra genome assembly.</title>
        <authorList>
            <person name="Smith C."/>
        </authorList>
    </citation>
    <scope>NUCLEOTIDE SEQUENCE [LARGE SCALE GENOMIC DNA]</scope>
    <source>
        <strain evidence="2">EP-1</strain>
        <tissue evidence="2">Whole</tissue>
    </source>
</reference>
<gene>
    <name evidence="2" type="ORF">SK128_011887</name>
</gene>
<organism evidence="2 3">
    <name type="scientific">Halocaridina rubra</name>
    <name type="common">Hawaiian red shrimp</name>
    <dbReference type="NCBI Taxonomy" id="373956"/>
    <lineage>
        <taxon>Eukaryota</taxon>
        <taxon>Metazoa</taxon>
        <taxon>Ecdysozoa</taxon>
        <taxon>Arthropoda</taxon>
        <taxon>Crustacea</taxon>
        <taxon>Multicrustacea</taxon>
        <taxon>Malacostraca</taxon>
        <taxon>Eumalacostraca</taxon>
        <taxon>Eucarida</taxon>
        <taxon>Decapoda</taxon>
        <taxon>Pleocyemata</taxon>
        <taxon>Caridea</taxon>
        <taxon>Atyoidea</taxon>
        <taxon>Atyidae</taxon>
        <taxon>Halocaridina</taxon>
    </lineage>
</organism>
<comment type="caution">
    <text evidence="2">The sequence shown here is derived from an EMBL/GenBank/DDBJ whole genome shotgun (WGS) entry which is preliminary data.</text>
</comment>
<evidence type="ECO:0000256" key="1">
    <source>
        <dbReference type="SAM" id="MobiDB-lite"/>
    </source>
</evidence>